<evidence type="ECO:0000256" key="5">
    <source>
        <dbReference type="SAM" id="MobiDB-lite"/>
    </source>
</evidence>
<dbReference type="GO" id="GO:0004563">
    <property type="term" value="F:beta-N-acetylhexosaminidase activity"/>
    <property type="evidence" value="ECO:0007669"/>
    <property type="project" value="UniProtKB-EC"/>
</dbReference>
<dbReference type="Pfam" id="PF00728">
    <property type="entry name" value="Glyco_hydro_20"/>
    <property type="match status" value="1"/>
</dbReference>
<dbReference type="Proteomes" id="UP001201812">
    <property type="component" value="Unassembled WGS sequence"/>
</dbReference>
<evidence type="ECO:0000313" key="7">
    <source>
        <dbReference type="EMBL" id="KAI1722234.1"/>
    </source>
</evidence>
<protein>
    <recommendedName>
        <fullName evidence="3">beta-N-acetylhexosaminidase</fullName>
        <ecNumber evidence="3">3.2.1.52</ecNumber>
    </recommendedName>
</protein>
<dbReference type="GO" id="GO:0005975">
    <property type="term" value="P:carbohydrate metabolic process"/>
    <property type="evidence" value="ECO:0007669"/>
    <property type="project" value="InterPro"/>
</dbReference>
<dbReference type="InterPro" id="IPR017853">
    <property type="entry name" value="GH"/>
</dbReference>
<dbReference type="EMBL" id="JAKKPZ010000004">
    <property type="protein sequence ID" value="KAI1722234.1"/>
    <property type="molecule type" value="Genomic_DNA"/>
</dbReference>
<dbReference type="CDD" id="cd06565">
    <property type="entry name" value="GH20_GcnA-like"/>
    <property type="match status" value="1"/>
</dbReference>
<dbReference type="PANTHER" id="PTHR21040:SF12">
    <property type="entry name" value="BETA-N-ACETYLHEXOSAMINIDASE"/>
    <property type="match status" value="1"/>
</dbReference>
<feature type="domain" description="Glycoside hydrolase family 20 catalytic" evidence="6">
    <location>
        <begin position="199"/>
        <end position="341"/>
    </location>
</feature>
<sequence length="590" mass="68520">MSSNPYRLLTTGSSQRRRNSDSEFYSSTEVVNHYLGRSSSCAKKCRLLYGCVCDRVAPIFRLTLLIILILFLYWNFRSDDSSTSRDVVEKSLSGRGQYVADMAVRPFKFLLNNQEIDDSKDVKMEEPEPSRFVSRTGGEGVMRKRIFHLDMKGAPPKPEVFHHLFPLLHKLNFTGVLMEYEDMFPYNGNLQGLSCPYAYDPVLIKSIQNLATMNNLEIIPLIQTFGHLEFALKHNAFSALREVANLTDTICPSEPKSFELIKDMLTQVWLLHPNSRYIHIGADEAWHIAQDERCHFKLHHEFRNSTDRLKLDHISRVAHFAKTTLKFEAVWAWNDMFDKIDVDLLKEYKLGELIVPVVWGYVEDVTRPGYFPDGMFHRYRQVFDEILLAGAFKGANGIAQSFMNTTRYMSNLVSYHNLFNQMRPQLVDAMSGMVLTGWQRYSHDRPLCELLPVGIPCLVQEAFYLSKWNNHPDPSDMRFMDFLQYHPPTGQDPMKPVEYHGELFRPPFETMFTFCEFLGADLFKEIEHLRFIKWKAVVDGHVTEALKMELKELAKRVKPILLNYFYEETVNEWMLQNMDPSQLIHGPSAS</sequence>
<evidence type="ECO:0000256" key="4">
    <source>
        <dbReference type="ARBA" id="ARBA00022801"/>
    </source>
</evidence>
<comment type="caution">
    <text evidence="7">The sequence shown here is derived from an EMBL/GenBank/DDBJ whole genome shotgun (WGS) entry which is preliminary data.</text>
</comment>
<organism evidence="7 8">
    <name type="scientific">Ditylenchus destructor</name>
    <dbReference type="NCBI Taxonomy" id="166010"/>
    <lineage>
        <taxon>Eukaryota</taxon>
        <taxon>Metazoa</taxon>
        <taxon>Ecdysozoa</taxon>
        <taxon>Nematoda</taxon>
        <taxon>Chromadorea</taxon>
        <taxon>Rhabditida</taxon>
        <taxon>Tylenchina</taxon>
        <taxon>Tylenchomorpha</taxon>
        <taxon>Sphaerularioidea</taxon>
        <taxon>Anguinidae</taxon>
        <taxon>Anguininae</taxon>
        <taxon>Ditylenchus</taxon>
    </lineage>
</organism>
<evidence type="ECO:0000256" key="1">
    <source>
        <dbReference type="ARBA" id="ARBA00001231"/>
    </source>
</evidence>
<name>A0AAD4NER0_9BILA</name>
<feature type="region of interest" description="Disordered" evidence="5">
    <location>
        <begin position="1"/>
        <end position="21"/>
    </location>
</feature>
<evidence type="ECO:0000256" key="2">
    <source>
        <dbReference type="ARBA" id="ARBA00006285"/>
    </source>
</evidence>
<dbReference type="InterPro" id="IPR015883">
    <property type="entry name" value="Glyco_hydro_20_cat"/>
</dbReference>
<dbReference type="PANTHER" id="PTHR21040">
    <property type="entry name" value="BCDNA.GH04120"/>
    <property type="match status" value="1"/>
</dbReference>
<reference evidence="7" key="1">
    <citation type="submission" date="2022-01" db="EMBL/GenBank/DDBJ databases">
        <title>Genome Sequence Resource for Two Populations of Ditylenchus destructor, the Migratory Endoparasitic Phytonematode.</title>
        <authorList>
            <person name="Zhang H."/>
            <person name="Lin R."/>
            <person name="Xie B."/>
        </authorList>
    </citation>
    <scope>NUCLEOTIDE SEQUENCE</scope>
    <source>
        <strain evidence="7">BazhouSP</strain>
    </source>
</reference>
<feature type="compositionally biased region" description="Polar residues" evidence="5">
    <location>
        <begin position="1"/>
        <end position="14"/>
    </location>
</feature>
<dbReference type="Gene3D" id="3.20.20.80">
    <property type="entry name" value="Glycosidases"/>
    <property type="match status" value="1"/>
</dbReference>
<evidence type="ECO:0000313" key="8">
    <source>
        <dbReference type="Proteomes" id="UP001201812"/>
    </source>
</evidence>
<dbReference type="EC" id="3.2.1.52" evidence="3"/>
<dbReference type="InterPro" id="IPR038901">
    <property type="entry name" value="HEXDC-like"/>
</dbReference>
<comment type="catalytic activity">
    <reaction evidence="1">
        <text>Hydrolysis of terminal non-reducing N-acetyl-D-hexosamine residues in N-acetyl-beta-D-hexosaminides.</text>
        <dbReference type="EC" id="3.2.1.52"/>
    </reaction>
</comment>
<dbReference type="AlphaFoldDB" id="A0AAD4NER0"/>
<gene>
    <name evidence="7" type="ORF">DdX_04543</name>
</gene>
<accession>A0AAD4NER0</accession>
<keyword evidence="4 7" id="KW-0378">Hydrolase</keyword>
<evidence type="ECO:0000256" key="3">
    <source>
        <dbReference type="ARBA" id="ARBA00012663"/>
    </source>
</evidence>
<proteinExistence type="inferred from homology"/>
<dbReference type="SUPFAM" id="SSF51445">
    <property type="entry name" value="(Trans)glycosidases"/>
    <property type="match status" value="1"/>
</dbReference>
<keyword evidence="8" id="KW-1185">Reference proteome</keyword>
<comment type="similarity">
    <text evidence="2">Belongs to the glycosyl hydrolase 20 family.</text>
</comment>
<evidence type="ECO:0000259" key="6">
    <source>
        <dbReference type="Pfam" id="PF00728"/>
    </source>
</evidence>